<feature type="transmembrane region" description="Helical" evidence="1">
    <location>
        <begin position="50"/>
        <end position="71"/>
    </location>
</feature>
<accession>Q8GJL2</accession>
<gene>
    <name evidence="2" type="primary">SEM0029</name>
</gene>
<feature type="transmembrane region" description="Helical" evidence="1">
    <location>
        <begin position="77"/>
        <end position="96"/>
    </location>
</feature>
<protein>
    <submittedName>
        <fullName evidence="2">Uncharacterized protein SEM0029</fullName>
    </submittedName>
</protein>
<keyword evidence="1" id="KW-1133">Transmembrane helix</keyword>
<sequence length="123" mass="13113">MLVSNQPFAGTAKPAADLERFFMSTSSNFRDAIREAQTSALVGPSVVRRALPFVGGGLVLTSVGVYAGSVSGSNPSLFMPLWIGSIVLQLVLFFVAQGIASRGSNSTCPYRYWPCMVCSPAFR</sequence>
<organism evidence="2">
    <name type="scientific">Synechococcus elongatus (strain ATCC 33912 / PCC 7942 / FACHB-805)</name>
    <name type="common">Anacystis nidulans R2</name>
    <dbReference type="NCBI Taxonomy" id="1140"/>
    <lineage>
        <taxon>Bacteria</taxon>
        <taxon>Bacillati</taxon>
        <taxon>Cyanobacteriota</taxon>
        <taxon>Cyanophyceae</taxon>
        <taxon>Synechococcales</taxon>
        <taxon>Synechococcaceae</taxon>
        <taxon>Synechococcus</taxon>
    </lineage>
</organism>
<dbReference type="EMBL" id="AY157498">
    <property type="protein sequence ID" value="AAN46183.1"/>
    <property type="molecule type" value="Genomic_DNA"/>
</dbReference>
<evidence type="ECO:0000256" key="1">
    <source>
        <dbReference type="SAM" id="Phobius"/>
    </source>
</evidence>
<keyword evidence="1" id="KW-0812">Transmembrane</keyword>
<name>Q8GJL2_SYNE7</name>
<dbReference type="AlphaFoldDB" id="Q8GJL2"/>
<keyword evidence="1" id="KW-0472">Membrane</keyword>
<proteinExistence type="predicted"/>
<reference evidence="2" key="1">
    <citation type="submission" date="2002-10" db="EMBL/GenBank/DDBJ databases">
        <title>Synechococcus elongatus PCC7942 cosmid 4G8.</title>
        <authorList>
            <person name="Holtman C.K."/>
            <person name="Sandoval P."/>
            <person name="Chen Y."/>
            <person name="Socias T."/>
            <person name="McMurtry S."/>
            <person name="Gonzalez A."/>
            <person name="Salinas I."/>
            <person name="Golden S.S."/>
            <person name="Youderian P."/>
        </authorList>
    </citation>
    <scope>NUCLEOTIDE SEQUENCE</scope>
</reference>
<evidence type="ECO:0000313" key="2">
    <source>
        <dbReference type="EMBL" id="AAN46183.1"/>
    </source>
</evidence>